<proteinExistence type="predicted"/>
<dbReference type="InterPro" id="IPR018366">
    <property type="entry name" value="CBM2_CS"/>
</dbReference>
<evidence type="ECO:0000313" key="7">
    <source>
        <dbReference type="Proteomes" id="UP000632138"/>
    </source>
</evidence>
<comment type="caution">
    <text evidence="6">The sequence shown here is derived from an EMBL/GenBank/DDBJ whole genome shotgun (WGS) entry which is preliminary data.</text>
</comment>
<keyword evidence="1" id="KW-0378">Hydrolase</keyword>
<evidence type="ECO:0000256" key="3">
    <source>
        <dbReference type="ARBA" id="ARBA00023326"/>
    </source>
</evidence>
<feature type="domain" description="CBM2" evidence="5">
    <location>
        <begin position="51"/>
        <end position="152"/>
    </location>
</feature>
<keyword evidence="7" id="KW-1185">Reference proteome</keyword>
<keyword evidence="2" id="KW-0326">Glycosidase</keyword>
<dbReference type="EMBL" id="JAENHP010000002">
    <property type="protein sequence ID" value="MBM2615788.1"/>
    <property type="molecule type" value="Genomic_DNA"/>
</dbReference>
<evidence type="ECO:0000313" key="6">
    <source>
        <dbReference type="EMBL" id="MBM2615788.1"/>
    </source>
</evidence>
<accession>A0ABS2A8Z6</accession>
<dbReference type="InterPro" id="IPR008965">
    <property type="entry name" value="CBM2/CBM3_carb-bd_dom_sf"/>
</dbReference>
<dbReference type="PROSITE" id="PS51173">
    <property type="entry name" value="CBM2"/>
    <property type="match status" value="1"/>
</dbReference>
<keyword evidence="3" id="KW-0119">Carbohydrate metabolism</keyword>
<sequence>MLFNSDRGCDGRAGESDINPAYARFSSAEVAVTDGGTPTPTPTPTVSPTTPPPAGRSCSARLAIVGSWTGGFQGEVTVTAGSGGTSGWTATWTLASGQRVTQSWGATVSASGSTVTASNAGWNGTLAAGSSTTFGFLAEGAGTAPTLTCAAT</sequence>
<dbReference type="Proteomes" id="UP000632138">
    <property type="component" value="Unassembled WGS sequence"/>
</dbReference>
<dbReference type="InterPro" id="IPR001919">
    <property type="entry name" value="CBD2"/>
</dbReference>
<name>A0ABS2A8Z6_9ACTN</name>
<dbReference type="Pfam" id="PF00553">
    <property type="entry name" value="CBM_2"/>
    <property type="match status" value="1"/>
</dbReference>
<protein>
    <submittedName>
        <fullName evidence="6">Cellulose binding domain-containing protein</fullName>
    </submittedName>
</protein>
<dbReference type="SUPFAM" id="SSF49384">
    <property type="entry name" value="Carbohydrate-binding domain"/>
    <property type="match status" value="1"/>
</dbReference>
<dbReference type="PROSITE" id="PS00561">
    <property type="entry name" value="CBM2_A"/>
    <property type="match status" value="1"/>
</dbReference>
<reference evidence="6 7" key="1">
    <citation type="submission" date="2021-01" db="EMBL/GenBank/DDBJ databases">
        <title>Actinoplanes sp. nov. LDG1-06 isolated from lichen.</title>
        <authorList>
            <person name="Saeng-In P."/>
            <person name="Phongsopitanun W."/>
            <person name="Kanchanasin P."/>
            <person name="Yuki M."/>
            <person name="Kudo T."/>
            <person name="Ohkuma M."/>
            <person name="Tanasupawat S."/>
        </authorList>
    </citation>
    <scope>NUCLEOTIDE SEQUENCE [LARGE SCALE GENOMIC DNA]</scope>
    <source>
        <strain evidence="6 7">LDG1-06</strain>
    </source>
</reference>
<evidence type="ECO:0000256" key="1">
    <source>
        <dbReference type="ARBA" id="ARBA00022801"/>
    </source>
</evidence>
<dbReference type="InterPro" id="IPR012291">
    <property type="entry name" value="CBM2_carb-bd_dom_sf"/>
</dbReference>
<evidence type="ECO:0000259" key="5">
    <source>
        <dbReference type="PROSITE" id="PS51173"/>
    </source>
</evidence>
<evidence type="ECO:0000256" key="2">
    <source>
        <dbReference type="ARBA" id="ARBA00023295"/>
    </source>
</evidence>
<evidence type="ECO:0000256" key="4">
    <source>
        <dbReference type="SAM" id="MobiDB-lite"/>
    </source>
</evidence>
<feature type="compositionally biased region" description="Pro residues" evidence="4">
    <location>
        <begin position="39"/>
        <end position="54"/>
    </location>
</feature>
<dbReference type="SMART" id="SM00637">
    <property type="entry name" value="CBD_II"/>
    <property type="match status" value="1"/>
</dbReference>
<feature type="region of interest" description="Disordered" evidence="4">
    <location>
        <begin position="32"/>
        <end position="55"/>
    </location>
</feature>
<dbReference type="Gene3D" id="2.60.40.290">
    <property type="match status" value="1"/>
</dbReference>
<organism evidence="6 7">
    <name type="scientific">Paractinoplanes ovalisporus</name>
    <dbReference type="NCBI Taxonomy" id="2810368"/>
    <lineage>
        <taxon>Bacteria</taxon>
        <taxon>Bacillati</taxon>
        <taxon>Actinomycetota</taxon>
        <taxon>Actinomycetes</taxon>
        <taxon>Micromonosporales</taxon>
        <taxon>Micromonosporaceae</taxon>
        <taxon>Paractinoplanes</taxon>
    </lineage>
</organism>
<keyword evidence="3" id="KW-0624">Polysaccharide degradation</keyword>
<gene>
    <name evidence="6" type="ORF">JIG36_09495</name>
</gene>